<gene>
    <name evidence="2" type="ORF">GA0074695_1527</name>
</gene>
<evidence type="ECO:0000313" key="3">
    <source>
        <dbReference type="Proteomes" id="UP000198242"/>
    </source>
</evidence>
<feature type="compositionally biased region" description="Low complexity" evidence="1">
    <location>
        <begin position="92"/>
        <end position="104"/>
    </location>
</feature>
<evidence type="ECO:0000256" key="1">
    <source>
        <dbReference type="SAM" id="MobiDB-lite"/>
    </source>
</evidence>
<feature type="region of interest" description="Disordered" evidence="1">
    <location>
        <begin position="90"/>
        <end position="111"/>
    </location>
</feature>
<organism evidence="2 3">
    <name type="scientific">Micromonospora viridifaciens</name>
    <dbReference type="NCBI Taxonomy" id="1881"/>
    <lineage>
        <taxon>Bacteria</taxon>
        <taxon>Bacillati</taxon>
        <taxon>Actinomycetota</taxon>
        <taxon>Actinomycetes</taxon>
        <taxon>Micromonosporales</taxon>
        <taxon>Micromonosporaceae</taxon>
        <taxon>Micromonospora</taxon>
    </lineage>
</organism>
<dbReference type="RefSeq" id="WP_089005593.1">
    <property type="nucleotide sequence ID" value="NZ_LT607411.1"/>
</dbReference>
<sequence>MTAYTMSDAARAYRVLPTSRQHYENGQPVKPFRLDKDRLTARYPLGPDAVREEIARQLVAAYGHRATTPGEYRLLVRWVRYRVADEMAARYPASAPQSAPDPASLPVTLAA</sequence>
<protein>
    <submittedName>
        <fullName evidence="2">Uncharacterized protein</fullName>
    </submittedName>
</protein>
<dbReference type="AlphaFoldDB" id="A0A1C4VJC3"/>
<keyword evidence="3" id="KW-1185">Reference proteome</keyword>
<dbReference type="OrthoDB" id="9954930at2"/>
<reference evidence="3" key="1">
    <citation type="submission" date="2016-06" db="EMBL/GenBank/DDBJ databases">
        <authorList>
            <person name="Varghese N."/>
            <person name="Submissions Spin"/>
        </authorList>
    </citation>
    <scope>NUCLEOTIDE SEQUENCE [LARGE SCALE GENOMIC DNA]</scope>
    <source>
        <strain evidence="3">DSM 43909</strain>
    </source>
</reference>
<accession>A0A1C4VJC3</accession>
<name>A0A1C4VJC3_MICVI</name>
<dbReference type="Proteomes" id="UP000198242">
    <property type="component" value="Chromosome I"/>
</dbReference>
<dbReference type="EMBL" id="LT607411">
    <property type="protein sequence ID" value="SCE84102.1"/>
    <property type="molecule type" value="Genomic_DNA"/>
</dbReference>
<evidence type="ECO:0000313" key="2">
    <source>
        <dbReference type="EMBL" id="SCE84102.1"/>
    </source>
</evidence>
<proteinExistence type="predicted"/>